<evidence type="ECO:0000313" key="2">
    <source>
        <dbReference type="EMBL" id="EDM16554.1"/>
    </source>
</evidence>
<name>A6IGZ4_RAT</name>
<proteinExistence type="predicted"/>
<sequence length="37" mass="4119">MGALQRLSLPHQNQAHRPTQGLSIPPGTCYFDKILKT</sequence>
<evidence type="ECO:0000313" key="3">
    <source>
        <dbReference type="Proteomes" id="UP000234681"/>
    </source>
</evidence>
<accession>A6IGZ4</accession>
<protein>
    <submittedName>
        <fullName evidence="2">RCG48753</fullName>
    </submittedName>
</protein>
<dbReference type="AlphaFoldDB" id="A6IGZ4"/>
<dbReference type="EMBL" id="CH473960">
    <property type="protein sequence ID" value="EDM16554.1"/>
    <property type="molecule type" value="Genomic_DNA"/>
</dbReference>
<dbReference type="Proteomes" id="UP000234681">
    <property type="component" value="Chromosome 7"/>
</dbReference>
<reference evidence="2 3" key="1">
    <citation type="submission" date="2005-09" db="EMBL/GenBank/DDBJ databases">
        <authorList>
            <person name="Mural R.J."/>
            <person name="Li P.W."/>
            <person name="Adams M.D."/>
            <person name="Amanatides P.G."/>
            <person name="Baden-Tillson H."/>
            <person name="Barnstead M."/>
            <person name="Chin S.H."/>
            <person name="Dew I."/>
            <person name="Evans C.A."/>
            <person name="Ferriera S."/>
            <person name="Flanigan M."/>
            <person name="Fosler C."/>
            <person name="Glodek A."/>
            <person name="Gu Z."/>
            <person name="Holt R.A."/>
            <person name="Jennings D."/>
            <person name="Kraft C.L."/>
            <person name="Lu F."/>
            <person name="Nguyen T."/>
            <person name="Nusskern D.R."/>
            <person name="Pfannkoch C.M."/>
            <person name="Sitter C."/>
            <person name="Sutton G.G."/>
            <person name="Venter J.C."/>
            <person name="Wang Z."/>
            <person name="Woodage T."/>
            <person name="Zheng X.H."/>
            <person name="Zhong F."/>
        </authorList>
    </citation>
    <scope>NUCLEOTIDE SEQUENCE [LARGE SCALE GENOMIC DNA]</scope>
    <source>
        <strain>BN</strain>
        <strain evidence="3">Sprague-Dawley</strain>
    </source>
</reference>
<gene>
    <name evidence="2" type="ORF">rCG_48753</name>
</gene>
<organism evidence="2 3">
    <name type="scientific">Rattus norvegicus</name>
    <name type="common">Rat</name>
    <dbReference type="NCBI Taxonomy" id="10116"/>
    <lineage>
        <taxon>Eukaryota</taxon>
        <taxon>Metazoa</taxon>
        <taxon>Chordata</taxon>
        <taxon>Craniata</taxon>
        <taxon>Vertebrata</taxon>
        <taxon>Euteleostomi</taxon>
        <taxon>Mammalia</taxon>
        <taxon>Eutheria</taxon>
        <taxon>Euarchontoglires</taxon>
        <taxon>Glires</taxon>
        <taxon>Rodentia</taxon>
        <taxon>Myomorpha</taxon>
        <taxon>Muroidea</taxon>
        <taxon>Muridae</taxon>
        <taxon>Murinae</taxon>
        <taxon>Rattus</taxon>
    </lineage>
</organism>
<feature type="compositionally biased region" description="Polar residues" evidence="1">
    <location>
        <begin position="10"/>
        <end position="22"/>
    </location>
</feature>
<feature type="region of interest" description="Disordered" evidence="1">
    <location>
        <begin position="1"/>
        <end position="23"/>
    </location>
</feature>
<evidence type="ECO:0000256" key="1">
    <source>
        <dbReference type="SAM" id="MobiDB-lite"/>
    </source>
</evidence>